<proteinExistence type="predicted"/>
<feature type="transmembrane region" description="Helical" evidence="12">
    <location>
        <begin position="430"/>
        <end position="459"/>
    </location>
</feature>
<evidence type="ECO:0000256" key="5">
    <source>
        <dbReference type="ARBA" id="ARBA00022842"/>
    </source>
</evidence>
<name>A0A3A8AX08_9RHOB</name>
<feature type="domain" description="Glycosyltransferase 2-like" evidence="13">
    <location>
        <begin position="151"/>
        <end position="354"/>
    </location>
</feature>
<evidence type="ECO:0000256" key="6">
    <source>
        <dbReference type="ARBA" id="ARBA00022989"/>
    </source>
</evidence>
<evidence type="ECO:0000313" key="14">
    <source>
        <dbReference type="EMBL" id="RKF15320.1"/>
    </source>
</evidence>
<evidence type="ECO:0000259" key="13">
    <source>
        <dbReference type="Pfam" id="PF13632"/>
    </source>
</evidence>
<feature type="transmembrane region" description="Helical" evidence="12">
    <location>
        <begin position="346"/>
        <end position="368"/>
    </location>
</feature>
<gene>
    <name evidence="14" type="ORF">D6850_10875</name>
</gene>
<keyword evidence="2" id="KW-0328">Glycosyltransferase</keyword>
<feature type="transmembrane region" description="Helical" evidence="12">
    <location>
        <begin position="322"/>
        <end position="340"/>
    </location>
</feature>
<keyword evidence="3 14" id="KW-0808">Transferase</keyword>
<protein>
    <recommendedName>
        <fullName evidence="10">Beta-monoglucosyldiacylglycerol synthase</fullName>
        <ecNumber evidence="9">2.4.1.336</ecNumber>
    </recommendedName>
    <alternativeName>
        <fullName evidence="11">UDP-glucose:1,2-diacylglycerol 3-beta-D-glucosyltransferase</fullName>
    </alternativeName>
</protein>
<evidence type="ECO:0000256" key="7">
    <source>
        <dbReference type="ARBA" id="ARBA00023136"/>
    </source>
</evidence>
<keyword evidence="5" id="KW-0460">Magnesium</keyword>
<evidence type="ECO:0000256" key="8">
    <source>
        <dbReference type="ARBA" id="ARBA00053004"/>
    </source>
</evidence>
<keyword evidence="15" id="KW-1185">Reference proteome</keyword>
<dbReference type="InterPro" id="IPR050321">
    <property type="entry name" value="Glycosyltr_2/OpgH_subfam"/>
</dbReference>
<evidence type="ECO:0000256" key="3">
    <source>
        <dbReference type="ARBA" id="ARBA00022679"/>
    </source>
</evidence>
<evidence type="ECO:0000313" key="15">
    <source>
        <dbReference type="Proteomes" id="UP000281128"/>
    </source>
</evidence>
<keyword evidence="4 12" id="KW-0812">Transmembrane</keyword>
<evidence type="ECO:0000256" key="11">
    <source>
        <dbReference type="ARBA" id="ARBA00078564"/>
    </source>
</evidence>
<accession>A0A3A8AX08</accession>
<evidence type="ECO:0000256" key="12">
    <source>
        <dbReference type="SAM" id="Phobius"/>
    </source>
</evidence>
<dbReference type="InterPro" id="IPR001173">
    <property type="entry name" value="Glyco_trans_2-like"/>
</dbReference>
<sequence>MKLRCFTALTVLVLAILLPPLGALICAVIITIQLALMALRPLLACQAAHSASGARAPAGHWFSVHVATHAEPPGLVIATLRALLAQDWPPEGFEIIVMDNNTADPALWKPVERFCMAHPDRIRFLHRMQVSGAKAGALNIALDHVDPRTTHVVTVDADYVVARDFLRRAAAALHRTGADYVQFPQSYSGATIAAPGVDAELEEYFRTNAAKADDAEAVLLTGTLCVISRAALAAAGGWSGATTTEDAELGVRLCNGGFSGRFINQVVGKGLLPLSLHDLERQRYRWCSGNAQTLIRHARLIFTGAGSLTLARRLVILSQLTAWFNLALAPFTLLCMWLLTGRGHTFAATLAGFAILLSLCDIVLRVLTRGWRDGLPARIVLHALACRTALAPQSAKATVDALIGSRLTFIVTDKTGDKLRASRDLHHCQLVLFVAATLLLAVSAPASPVILAALAALMLPWPAALLTGRSLRAYRESVMPAMRETPA</sequence>
<keyword evidence="6 12" id="KW-1133">Transmembrane helix</keyword>
<dbReference type="EC" id="2.4.1.336" evidence="9"/>
<dbReference type="PANTHER" id="PTHR43867:SF4">
    <property type="entry name" value="BETA-(1-3)-GLUCOSYL TRANSFERASE"/>
    <property type="match status" value="1"/>
</dbReference>
<dbReference type="FunFam" id="3.90.550.10:FF:000164">
    <property type="entry name" value="Beta-(1-3)-glucosyl transferase"/>
    <property type="match status" value="1"/>
</dbReference>
<organism evidence="14 15">
    <name type="scientific">Roseovarius spongiae</name>
    <dbReference type="NCBI Taxonomy" id="2320272"/>
    <lineage>
        <taxon>Bacteria</taxon>
        <taxon>Pseudomonadati</taxon>
        <taxon>Pseudomonadota</taxon>
        <taxon>Alphaproteobacteria</taxon>
        <taxon>Rhodobacterales</taxon>
        <taxon>Roseobacteraceae</taxon>
        <taxon>Roseovarius</taxon>
    </lineage>
</organism>
<evidence type="ECO:0000256" key="9">
    <source>
        <dbReference type="ARBA" id="ARBA00066964"/>
    </source>
</evidence>
<dbReference type="Proteomes" id="UP000281128">
    <property type="component" value="Unassembled WGS sequence"/>
</dbReference>
<dbReference type="EMBL" id="RAPE01000002">
    <property type="protein sequence ID" value="RKF15320.1"/>
    <property type="molecule type" value="Genomic_DNA"/>
</dbReference>
<dbReference type="AlphaFoldDB" id="A0A3A8AX08"/>
<comment type="caution">
    <text evidence="14">The sequence shown here is derived from an EMBL/GenBank/DDBJ whole genome shotgun (WGS) entry which is preliminary data.</text>
</comment>
<evidence type="ECO:0000256" key="10">
    <source>
        <dbReference type="ARBA" id="ARBA00068721"/>
    </source>
</evidence>
<dbReference type="SUPFAM" id="SSF53448">
    <property type="entry name" value="Nucleotide-diphospho-sugar transferases"/>
    <property type="match status" value="1"/>
</dbReference>
<dbReference type="Gene3D" id="3.90.550.10">
    <property type="entry name" value="Spore Coat Polysaccharide Biosynthesis Protein SpsA, Chain A"/>
    <property type="match status" value="1"/>
</dbReference>
<evidence type="ECO:0000256" key="1">
    <source>
        <dbReference type="ARBA" id="ARBA00004141"/>
    </source>
</evidence>
<dbReference type="InterPro" id="IPR029044">
    <property type="entry name" value="Nucleotide-diphossugar_trans"/>
</dbReference>
<dbReference type="OrthoDB" id="9806824at2"/>
<comment type="catalytic activity">
    <reaction evidence="8">
        <text>a 1,2-diacyl-sn-glycerol + UDP-alpha-D-glucose = a 1,2-diacyl-3-O-(beta-D-glucopyranosyl)-sn-glycerol + UDP + H(+)</text>
        <dbReference type="Rhea" id="RHEA:17285"/>
        <dbReference type="ChEBI" id="CHEBI:15378"/>
        <dbReference type="ChEBI" id="CHEBI:17815"/>
        <dbReference type="ChEBI" id="CHEBI:58223"/>
        <dbReference type="ChEBI" id="CHEBI:58885"/>
        <dbReference type="ChEBI" id="CHEBI:75799"/>
        <dbReference type="EC" id="2.4.1.336"/>
    </reaction>
</comment>
<dbReference type="GO" id="GO:0005886">
    <property type="term" value="C:plasma membrane"/>
    <property type="evidence" value="ECO:0007669"/>
    <property type="project" value="TreeGrafter"/>
</dbReference>
<reference evidence="14 15" key="1">
    <citation type="submission" date="2018-09" db="EMBL/GenBank/DDBJ databases">
        <title>Roseovarius spongiae sp. nov., isolated from a marine sponge.</title>
        <authorList>
            <person name="Zhuang L."/>
            <person name="Luo L."/>
        </authorList>
    </citation>
    <scope>NUCLEOTIDE SEQUENCE [LARGE SCALE GENOMIC DNA]</scope>
    <source>
        <strain evidence="14 15">HN-E21</strain>
    </source>
</reference>
<evidence type="ECO:0000256" key="4">
    <source>
        <dbReference type="ARBA" id="ARBA00022692"/>
    </source>
</evidence>
<evidence type="ECO:0000256" key="2">
    <source>
        <dbReference type="ARBA" id="ARBA00022676"/>
    </source>
</evidence>
<dbReference type="PANTHER" id="PTHR43867">
    <property type="entry name" value="CELLULOSE SYNTHASE CATALYTIC SUBUNIT A [UDP-FORMING]"/>
    <property type="match status" value="1"/>
</dbReference>
<comment type="subcellular location">
    <subcellularLocation>
        <location evidence="1">Membrane</location>
        <topology evidence="1">Multi-pass membrane protein</topology>
    </subcellularLocation>
</comment>
<keyword evidence="7 12" id="KW-0472">Membrane</keyword>
<dbReference type="Pfam" id="PF13632">
    <property type="entry name" value="Glyco_trans_2_3"/>
    <property type="match status" value="1"/>
</dbReference>
<dbReference type="GO" id="GO:0016758">
    <property type="term" value="F:hexosyltransferase activity"/>
    <property type="evidence" value="ECO:0007669"/>
    <property type="project" value="TreeGrafter"/>
</dbReference>